<organism evidence="1">
    <name type="scientific">Picea sitchensis</name>
    <name type="common">Sitka spruce</name>
    <name type="synonym">Pinus sitchensis</name>
    <dbReference type="NCBI Taxonomy" id="3332"/>
    <lineage>
        <taxon>Eukaryota</taxon>
        <taxon>Viridiplantae</taxon>
        <taxon>Streptophyta</taxon>
        <taxon>Embryophyta</taxon>
        <taxon>Tracheophyta</taxon>
        <taxon>Spermatophyta</taxon>
        <taxon>Pinopsida</taxon>
        <taxon>Pinidae</taxon>
        <taxon>Conifers I</taxon>
        <taxon>Pinales</taxon>
        <taxon>Pinaceae</taxon>
        <taxon>Picea</taxon>
    </lineage>
</organism>
<name>D5A8I7_PICSI</name>
<sequence length="41" mass="4679">MIQFFDAAEDDRMTGSFLKDSVCTTEDILLLDKFLCSCTRV</sequence>
<dbReference type="AlphaFoldDB" id="D5A8I7"/>
<protein>
    <submittedName>
        <fullName evidence="1">Uncharacterized protein</fullName>
    </submittedName>
</protein>
<dbReference type="EMBL" id="BT122482">
    <property type="protein sequence ID" value="ADE75856.1"/>
    <property type="molecule type" value="mRNA"/>
</dbReference>
<proteinExistence type="evidence at transcript level"/>
<reference evidence="1" key="1">
    <citation type="submission" date="2010-04" db="EMBL/GenBank/DDBJ databases">
        <authorList>
            <person name="Reid K.E."/>
            <person name="Liao N."/>
            <person name="Chan S."/>
            <person name="Docking R."/>
            <person name="Taylor G."/>
            <person name="Moore R."/>
            <person name="Mayo M."/>
            <person name="Munro S."/>
            <person name="King J."/>
            <person name="Yanchuk A."/>
            <person name="Holt R."/>
            <person name="Jones S."/>
            <person name="Marra M."/>
            <person name="Ritland C.E."/>
            <person name="Ritland K."/>
            <person name="Bohlmann J."/>
        </authorList>
    </citation>
    <scope>NUCLEOTIDE SEQUENCE</scope>
    <source>
        <tissue evidence="1">Buds collected with no treatment. Collection October 2007</tissue>
    </source>
</reference>
<evidence type="ECO:0000313" key="1">
    <source>
        <dbReference type="EMBL" id="ADE75856.1"/>
    </source>
</evidence>
<accession>D5A8I7</accession>